<dbReference type="EMBL" id="JBHFFA010000001">
    <property type="protein sequence ID" value="KAL2652230.1"/>
    <property type="molecule type" value="Genomic_DNA"/>
</dbReference>
<protein>
    <submittedName>
        <fullName evidence="1">Uncharacterized protein</fullName>
    </submittedName>
</protein>
<comment type="caution">
    <text evidence="1">The sequence shown here is derived from an EMBL/GenBank/DDBJ whole genome shotgun (WGS) entry which is preliminary data.</text>
</comment>
<evidence type="ECO:0000313" key="1">
    <source>
        <dbReference type="EMBL" id="KAL2652230.1"/>
    </source>
</evidence>
<gene>
    <name evidence="1" type="ORF">R1flu_020358</name>
</gene>
<evidence type="ECO:0000313" key="2">
    <source>
        <dbReference type="Proteomes" id="UP001605036"/>
    </source>
</evidence>
<dbReference type="Proteomes" id="UP001605036">
    <property type="component" value="Unassembled WGS sequence"/>
</dbReference>
<sequence length="125" mass="14060">MVHSHGVSGAGSRHLSGMPAYRQGSFFMRKLRRPSTKHAWRLRTAEQKHTVLDHNLTWMVTSLPASVSQALQHESSSWQVDLTSKLIWSPGHGFMNIVVLSFQKGKPPKHLLGAAAVRKKCRIRL</sequence>
<reference evidence="1 2" key="1">
    <citation type="submission" date="2024-09" db="EMBL/GenBank/DDBJ databases">
        <title>Chromosome-scale assembly of Riccia fluitans.</title>
        <authorList>
            <person name="Paukszto L."/>
            <person name="Sawicki J."/>
            <person name="Karawczyk K."/>
            <person name="Piernik-Szablinska J."/>
            <person name="Szczecinska M."/>
            <person name="Mazdziarz M."/>
        </authorList>
    </citation>
    <scope>NUCLEOTIDE SEQUENCE [LARGE SCALE GENOMIC DNA]</scope>
    <source>
        <strain evidence="1">Rf_01</strain>
        <tissue evidence="1">Aerial parts of the thallus</tissue>
    </source>
</reference>
<name>A0ABD1ZLA6_9MARC</name>
<keyword evidence="2" id="KW-1185">Reference proteome</keyword>
<accession>A0ABD1ZLA6</accession>
<proteinExistence type="predicted"/>
<organism evidence="1 2">
    <name type="scientific">Riccia fluitans</name>
    <dbReference type="NCBI Taxonomy" id="41844"/>
    <lineage>
        <taxon>Eukaryota</taxon>
        <taxon>Viridiplantae</taxon>
        <taxon>Streptophyta</taxon>
        <taxon>Embryophyta</taxon>
        <taxon>Marchantiophyta</taxon>
        <taxon>Marchantiopsida</taxon>
        <taxon>Marchantiidae</taxon>
        <taxon>Marchantiales</taxon>
        <taxon>Ricciaceae</taxon>
        <taxon>Riccia</taxon>
    </lineage>
</organism>
<dbReference type="AlphaFoldDB" id="A0ABD1ZLA6"/>